<evidence type="ECO:0008006" key="4">
    <source>
        <dbReference type="Google" id="ProtNLM"/>
    </source>
</evidence>
<keyword evidence="1" id="KW-1133">Transmembrane helix</keyword>
<feature type="transmembrane region" description="Helical" evidence="1">
    <location>
        <begin position="258"/>
        <end position="276"/>
    </location>
</feature>
<keyword evidence="1" id="KW-0472">Membrane</keyword>
<keyword evidence="1" id="KW-0812">Transmembrane</keyword>
<sequence>MSMLLVYLLNLLVLGALVRWMWRSEWAQELRPYFVPALALKLFLALVLVVMFYTGLQGGDRGVYHQAGITLWEYAQQQPQAYLRLLFTNRFESAELEAALPFTAYIDSSNSFFFIKLVSLLNLLTTGNFLLNNLYFALYSLWGSAYLVAVLGRQFSKYKAAAAVAFLFFPTVLYWSVGLMKDPLMYGSMCWLTGTAVSLAHGYKLGRWQILLLPLQLFLMVKIKLFYAALLLPLLLVYILVQLLQVKFRLLRSLGAKLACYAVLVAGALGFISVVFEEKLLIDYIPLFIYESYIGILPRSLHQPHILLEGFEPSIQSLLVHYPEAMLSAIFRPFLGESWRLLYVLSSLENLLLLLLTGMAVAAAFRKGAGIKIELLHVVLLVFVLVMAGVVGLATPNFGTLSRYRLVFLPFLVYLLLQNVYAQRLLHMLRLR</sequence>
<gene>
    <name evidence="2" type="ORF">ACFQ2O_18005</name>
</gene>
<feature type="transmembrane region" description="Helical" evidence="1">
    <location>
        <begin position="225"/>
        <end position="246"/>
    </location>
</feature>
<dbReference type="EMBL" id="JBHTLD010000215">
    <property type="protein sequence ID" value="MFD1188111.1"/>
    <property type="molecule type" value="Genomic_DNA"/>
</dbReference>
<feature type="transmembrane region" description="Helical" evidence="1">
    <location>
        <begin position="341"/>
        <end position="363"/>
    </location>
</feature>
<comment type="caution">
    <text evidence="2">The sequence shown here is derived from an EMBL/GenBank/DDBJ whole genome shotgun (WGS) entry which is preliminary data.</text>
</comment>
<evidence type="ECO:0000256" key="1">
    <source>
        <dbReference type="SAM" id="Phobius"/>
    </source>
</evidence>
<dbReference type="Proteomes" id="UP001597094">
    <property type="component" value="Unassembled WGS sequence"/>
</dbReference>
<feature type="transmembrane region" description="Helical" evidence="1">
    <location>
        <begin position="158"/>
        <end position="177"/>
    </location>
</feature>
<feature type="transmembrane region" description="Helical" evidence="1">
    <location>
        <begin position="375"/>
        <end position="398"/>
    </location>
</feature>
<organism evidence="2 3">
    <name type="scientific">Pontibacter rugosus</name>
    <dbReference type="NCBI Taxonomy" id="1745966"/>
    <lineage>
        <taxon>Bacteria</taxon>
        <taxon>Pseudomonadati</taxon>
        <taxon>Bacteroidota</taxon>
        <taxon>Cytophagia</taxon>
        <taxon>Cytophagales</taxon>
        <taxon>Hymenobacteraceae</taxon>
        <taxon>Pontibacter</taxon>
    </lineage>
</organism>
<feature type="transmembrane region" description="Helical" evidence="1">
    <location>
        <begin position="404"/>
        <end position="422"/>
    </location>
</feature>
<name>A0ABW3SVW9_9BACT</name>
<evidence type="ECO:0000313" key="2">
    <source>
        <dbReference type="EMBL" id="MFD1188111.1"/>
    </source>
</evidence>
<dbReference type="RefSeq" id="WP_377531096.1">
    <property type="nucleotide sequence ID" value="NZ_JBHTLD010000215.1"/>
</dbReference>
<proteinExistence type="predicted"/>
<feature type="transmembrane region" description="Helical" evidence="1">
    <location>
        <begin position="37"/>
        <end position="56"/>
    </location>
</feature>
<evidence type="ECO:0000313" key="3">
    <source>
        <dbReference type="Proteomes" id="UP001597094"/>
    </source>
</evidence>
<accession>A0ABW3SVW9</accession>
<reference evidence="3" key="1">
    <citation type="journal article" date="2019" name="Int. J. Syst. Evol. Microbiol.">
        <title>The Global Catalogue of Microorganisms (GCM) 10K type strain sequencing project: providing services to taxonomists for standard genome sequencing and annotation.</title>
        <authorList>
            <consortium name="The Broad Institute Genomics Platform"/>
            <consortium name="The Broad Institute Genome Sequencing Center for Infectious Disease"/>
            <person name="Wu L."/>
            <person name="Ma J."/>
        </authorList>
    </citation>
    <scope>NUCLEOTIDE SEQUENCE [LARGE SCALE GENOMIC DNA]</scope>
    <source>
        <strain evidence="3">JCM 31319</strain>
    </source>
</reference>
<keyword evidence="3" id="KW-1185">Reference proteome</keyword>
<protein>
    <recommendedName>
        <fullName evidence="4">Glycosyltransferase RgtA/B/C/D-like domain-containing protein</fullName>
    </recommendedName>
</protein>